<keyword evidence="4" id="KW-0472">Membrane</keyword>
<dbReference type="InterPro" id="IPR012902">
    <property type="entry name" value="N_methyl_site"/>
</dbReference>
<gene>
    <name evidence="5" type="ORF">G0P99_04945</name>
</gene>
<dbReference type="GO" id="GO:0015628">
    <property type="term" value="P:protein secretion by the type II secretion system"/>
    <property type="evidence" value="ECO:0007669"/>
    <property type="project" value="InterPro"/>
</dbReference>
<sequence length="225" mass="23658">MRPAQHDIGERGLTLIELVAAMAIFALVAVMGLQALTGSLRMRDRLDGMAAEVGDLGVGLALLRNDLSALLPLLFHPPGGGVRSALALSADGRTLSFSIGGQAGLPPEDGLGLHRVEWRFDPTRQQLLRRSWPVPNPASGAAASPEVVRLSSVTGLSVRSYWPGPGWLPGTESNQPRSAPELGPGDRDGPLAQVASSYSDTLPEAVEVTLEIAGRGPVRLLEAVR</sequence>
<dbReference type="Pfam" id="PF11612">
    <property type="entry name" value="T2SSJ"/>
    <property type="match status" value="1"/>
</dbReference>
<dbReference type="RefSeq" id="WP_164128303.1">
    <property type="nucleotide sequence ID" value="NZ_JAAGOX010000007.1"/>
</dbReference>
<organism evidence="5">
    <name type="scientific">Ruegeria sp. PrR005</name>
    <dbReference type="NCBI Taxonomy" id="2706882"/>
    <lineage>
        <taxon>Bacteria</taxon>
        <taxon>Pseudomonadati</taxon>
        <taxon>Pseudomonadota</taxon>
        <taxon>Alphaproteobacteria</taxon>
        <taxon>Rhodobacterales</taxon>
        <taxon>Roseobacteraceae</taxon>
        <taxon>Ruegeria</taxon>
    </lineage>
</organism>
<reference evidence="5" key="1">
    <citation type="submission" date="2020-02" db="EMBL/GenBank/DDBJ databases">
        <title>Delineation of the pyrene-degrading pathway in Roseobacter clade bacteria by genomic analysis.</title>
        <authorList>
            <person name="Zhou H."/>
            <person name="Wang H."/>
        </authorList>
    </citation>
    <scope>NUCLEOTIDE SEQUENCE</scope>
    <source>
        <strain evidence="5">PrR005</strain>
    </source>
</reference>
<comment type="caution">
    <text evidence="5">The sequence shown here is derived from an EMBL/GenBank/DDBJ whole genome shotgun (WGS) entry which is preliminary data.</text>
</comment>
<dbReference type="GO" id="GO:0015627">
    <property type="term" value="C:type II protein secretion system complex"/>
    <property type="evidence" value="ECO:0007669"/>
    <property type="project" value="InterPro"/>
</dbReference>
<dbReference type="InterPro" id="IPR010055">
    <property type="entry name" value="T2SS_protein-GspJ"/>
</dbReference>
<evidence type="ECO:0000313" key="5">
    <source>
        <dbReference type="EMBL" id="NDW44295.1"/>
    </source>
</evidence>
<name>A0A6B2NR16_9RHOB</name>
<comment type="similarity">
    <text evidence="1">Belongs to the GSP J family.</text>
</comment>
<evidence type="ECO:0000256" key="4">
    <source>
        <dbReference type="SAM" id="Phobius"/>
    </source>
</evidence>
<evidence type="ECO:0000256" key="2">
    <source>
        <dbReference type="ARBA" id="ARBA00021539"/>
    </source>
</evidence>
<evidence type="ECO:0000256" key="1">
    <source>
        <dbReference type="ARBA" id="ARBA00011084"/>
    </source>
</evidence>
<keyword evidence="4" id="KW-1133">Transmembrane helix</keyword>
<proteinExistence type="inferred from homology"/>
<feature type="region of interest" description="Disordered" evidence="3">
    <location>
        <begin position="166"/>
        <end position="191"/>
    </location>
</feature>
<dbReference type="NCBIfam" id="TIGR02532">
    <property type="entry name" value="IV_pilin_GFxxxE"/>
    <property type="match status" value="1"/>
</dbReference>
<evidence type="ECO:0000256" key="3">
    <source>
        <dbReference type="SAM" id="MobiDB-lite"/>
    </source>
</evidence>
<dbReference type="InterPro" id="IPR045584">
    <property type="entry name" value="Pilin-like"/>
</dbReference>
<dbReference type="Pfam" id="PF07963">
    <property type="entry name" value="N_methyl"/>
    <property type="match status" value="1"/>
</dbReference>
<dbReference type="SUPFAM" id="SSF54523">
    <property type="entry name" value="Pili subunits"/>
    <property type="match status" value="1"/>
</dbReference>
<dbReference type="AlphaFoldDB" id="A0A6B2NR16"/>
<accession>A0A6B2NR16</accession>
<dbReference type="Gene3D" id="3.10.610.10">
    <property type="entry name" value="GSPII I/J protein-like"/>
    <property type="match status" value="1"/>
</dbReference>
<dbReference type="EMBL" id="JAAGOX010000007">
    <property type="protein sequence ID" value="NDW44295.1"/>
    <property type="molecule type" value="Genomic_DNA"/>
</dbReference>
<feature type="transmembrane region" description="Helical" evidence="4">
    <location>
        <begin position="12"/>
        <end position="36"/>
    </location>
</feature>
<dbReference type="PROSITE" id="PS00409">
    <property type="entry name" value="PROKAR_NTER_METHYL"/>
    <property type="match status" value="1"/>
</dbReference>
<keyword evidence="4" id="KW-0812">Transmembrane</keyword>
<protein>
    <recommendedName>
        <fullName evidence="2">Type II secretion system protein J</fullName>
    </recommendedName>
</protein>